<dbReference type="PIRSF" id="PIRSF000706">
    <property type="entry name" value="Kanamycin_kin"/>
    <property type="match status" value="1"/>
</dbReference>
<evidence type="ECO:0000256" key="9">
    <source>
        <dbReference type="PIRSR" id="PIRSR000706-2"/>
    </source>
</evidence>
<dbReference type="PANTHER" id="PTHR21310:SF41">
    <property type="entry name" value="3'-PHOSPHOTRANSFERASE, PUTATIVE-RELATED"/>
    <property type="match status" value="1"/>
</dbReference>
<evidence type="ECO:0000256" key="4">
    <source>
        <dbReference type="ARBA" id="ARBA00022777"/>
    </source>
</evidence>
<evidence type="ECO:0000256" key="5">
    <source>
        <dbReference type="ARBA" id="ARBA00022840"/>
    </source>
</evidence>
<evidence type="ECO:0000256" key="2">
    <source>
        <dbReference type="ARBA" id="ARBA00022679"/>
    </source>
</evidence>
<dbReference type="InterPro" id="IPR051678">
    <property type="entry name" value="AGP_Transferase"/>
</dbReference>
<keyword evidence="12" id="KW-1185">Reference proteome</keyword>
<evidence type="ECO:0000313" key="12">
    <source>
        <dbReference type="Proteomes" id="UP000248326"/>
    </source>
</evidence>
<dbReference type="PANTHER" id="PTHR21310">
    <property type="entry name" value="AMINOGLYCOSIDE PHOSPHOTRANSFERASE-RELATED-RELATED"/>
    <property type="match status" value="1"/>
</dbReference>
<comment type="similarity">
    <text evidence="1 7">Belongs to the aminoglycoside phosphotransferase family.</text>
</comment>
<evidence type="ECO:0000313" key="11">
    <source>
        <dbReference type="EMBL" id="PYE48938.1"/>
    </source>
</evidence>
<keyword evidence="5 7" id="KW-0067">ATP-binding</keyword>
<reference evidence="11 12" key="1">
    <citation type="submission" date="2018-06" db="EMBL/GenBank/DDBJ databases">
        <title>Genomic Encyclopedia of Type Strains, Phase IV (KMG-IV): sequencing the most valuable type-strain genomes for metagenomic binning, comparative biology and taxonomic classification.</title>
        <authorList>
            <person name="Goeker M."/>
        </authorList>
    </citation>
    <scope>NUCLEOTIDE SEQUENCE [LARGE SCALE GENOMIC DNA]</scope>
    <source>
        <strain evidence="11 12">DSM 18048</strain>
    </source>
</reference>
<dbReference type="Proteomes" id="UP000248326">
    <property type="component" value="Unassembled WGS sequence"/>
</dbReference>
<evidence type="ECO:0000259" key="10">
    <source>
        <dbReference type="Pfam" id="PF01636"/>
    </source>
</evidence>
<keyword evidence="2 7" id="KW-0808">Transferase</keyword>
<keyword evidence="9" id="KW-0460">Magnesium</keyword>
<dbReference type="EMBL" id="QJSX01000026">
    <property type="protein sequence ID" value="PYE48938.1"/>
    <property type="molecule type" value="Genomic_DNA"/>
</dbReference>
<dbReference type="InterPro" id="IPR002575">
    <property type="entry name" value="Aminoglycoside_PTrfase"/>
</dbReference>
<keyword evidence="4 7" id="KW-0418">Kinase</keyword>
<dbReference type="GO" id="GO:0046677">
    <property type="term" value="P:response to antibiotic"/>
    <property type="evidence" value="ECO:0007669"/>
    <property type="project" value="UniProtKB-KW"/>
</dbReference>
<dbReference type="GO" id="GO:0046872">
    <property type="term" value="F:metal ion binding"/>
    <property type="evidence" value="ECO:0007669"/>
    <property type="project" value="UniProtKB-KW"/>
</dbReference>
<dbReference type="GO" id="GO:0016301">
    <property type="term" value="F:kinase activity"/>
    <property type="evidence" value="ECO:0007669"/>
    <property type="project" value="UniProtKB-KW"/>
</dbReference>
<evidence type="ECO:0000256" key="6">
    <source>
        <dbReference type="ARBA" id="ARBA00023251"/>
    </source>
</evidence>
<dbReference type="InterPro" id="IPR011009">
    <property type="entry name" value="Kinase-like_dom_sf"/>
</dbReference>
<comment type="caution">
    <text evidence="11">The sequence shown here is derived from an EMBL/GenBank/DDBJ whole genome shotgun (WGS) entry which is preliminary data.</text>
</comment>
<feature type="domain" description="Aminoglycoside phosphotransferase" evidence="10">
    <location>
        <begin position="18"/>
        <end position="238"/>
    </location>
</feature>
<protein>
    <submittedName>
        <fullName evidence="11">Kanamycin kinase/aminoglycoside 3'-phosphotransferase-2</fullName>
    </submittedName>
</protein>
<dbReference type="SUPFAM" id="SSF56112">
    <property type="entry name" value="Protein kinase-like (PK-like)"/>
    <property type="match status" value="1"/>
</dbReference>
<evidence type="ECO:0000256" key="8">
    <source>
        <dbReference type="PIRSR" id="PIRSR000706-1"/>
    </source>
</evidence>
<evidence type="ECO:0000256" key="7">
    <source>
        <dbReference type="PIRNR" id="PIRNR000706"/>
    </source>
</evidence>
<dbReference type="Gene3D" id="3.30.200.20">
    <property type="entry name" value="Phosphorylase Kinase, domain 1"/>
    <property type="match status" value="1"/>
</dbReference>
<dbReference type="CDD" id="cd05150">
    <property type="entry name" value="APH"/>
    <property type="match status" value="1"/>
</dbReference>
<organism evidence="11 12">
    <name type="scientific">Deinococcus yavapaiensis KR-236</name>
    <dbReference type="NCBI Taxonomy" id="694435"/>
    <lineage>
        <taxon>Bacteria</taxon>
        <taxon>Thermotogati</taxon>
        <taxon>Deinococcota</taxon>
        <taxon>Deinococci</taxon>
        <taxon>Deinococcales</taxon>
        <taxon>Deinococcaceae</taxon>
        <taxon>Deinococcus</taxon>
    </lineage>
</organism>
<feature type="binding site" evidence="9">
    <location>
        <position position="199"/>
    </location>
    <ligand>
        <name>Mg(2+)</name>
        <dbReference type="ChEBI" id="CHEBI:18420"/>
    </ligand>
</feature>
<dbReference type="GO" id="GO:0016773">
    <property type="term" value="F:phosphotransferase activity, alcohol group as acceptor"/>
    <property type="evidence" value="ECO:0007669"/>
    <property type="project" value="InterPro"/>
</dbReference>
<feature type="binding site" evidence="9">
    <location>
        <position position="186"/>
    </location>
    <ligand>
        <name>Mg(2+)</name>
        <dbReference type="ChEBI" id="CHEBI:18420"/>
    </ligand>
</feature>
<evidence type="ECO:0000256" key="1">
    <source>
        <dbReference type="ARBA" id="ARBA00006219"/>
    </source>
</evidence>
<gene>
    <name evidence="11" type="ORF">DES52_1264</name>
</gene>
<dbReference type="Pfam" id="PF01636">
    <property type="entry name" value="APH"/>
    <property type="match status" value="1"/>
</dbReference>
<feature type="active site" description="Proton acceptor" evidence="8">
    <location>
        <position position="181"/>
    </location>
</feature>
<dbReference type="GO" id="GO:0005524">
    <property type="term" value="F:ATP binding"/>
    <property type="evidence" value="ECO:0007669"/>
    <property type="project" value="UniProtKB-KW"/>
</dbReference>
<dbReference type="NCBIfam" id="NF033068">
    <property type="entry name" value="APH_3p"/>
    <property type="match status" value="1"/>
</dbReference>
<accession>A0A318S577</accession>
<dbReference type="InterPro" id="IPR024165">
    <property type="entry name" value="Kan/Strep_kinase"/>
</dbReference>
<name>A0A318S577_9DEIO</name>
<evidence type="ECO:0000256" key="3">
    <source>
        <dbReference type="ARBA" id="ARBA00022741"/>
    </source>
</evidence>
<keyword evidence="9" id="KW-0479">Metal-binding</keyword>
<proteinExistence type="inferred from homology"/>
<dbReference type="AlphaFoldDB" id="A0A318S577"/>
<dbReference type="Gene3D" id="3.90.1200.10">
    <property type="match status" value="1"/>
</dbReference>
<sequence length="255" mass="28967">MNLDLPEALRRVLPVARWEEVTVGMSSSRVYRSTRHVLKVKRTTEPFDTLFAEKEKLRWLEGRVPAPKVVAYLKDATGEYLAVTRLPGVDMSHEDARLHPRRNAELLARALRELHALPIQDCPFDASLRTKLREARERVSAGFVDEQDFDDERQGRRAEDVLRELLGTRPSREDLVVTHGDPCLPNVIVSGEFVEGFVDVGRAGIADRHADLALAARSLSHNYGPEFAELFLDAYGRFLVDASKLAYYRLLDELF</sequence>
<dbReference type="OrthoDB" id="3806873at2"/>
<keyword evidence="3 7" id="KW-0547">Nucleotide-binding</keyword>
<dbReference type="RefSeq" id="WP_110888787.1">
    <property type="nucleotide sequence ID" value="NZ_QJSX01000026.1"/>
</dbReference>
<keyword evidence="6 7" id="KW-0046">Antibiotic resistance</keyword>